<name>A0A0L0NZ77_CANAR</name>
<accession>A0A0L0NZ77</accession>
<evidence type="ECO:0000313" key="1">
    <source>
        <dbReference type="EMBL" id="KND99461.1"/>
    </source>
</evidence>
<comment type="caution">
    <text evidence="1">The sequence shown here is derived from an EMBL/GenBank/DDBJ whole genome shotgun (WGS) entry which is preliminary data.</text>
</comment>
<evidence type="ECO:0000313" key="2">
    <source>
        <dbReference type="Proteomes" id="UP000037122"/>
    </source>
</evidence>
<reference evidence="2" key="1">
    <citation type="journal article" date="2015" name="BMC Genomics">
        <title>Draft genome of a commonly misdiagnosed multidrug resistant pathogen Candida auris.</title>
        <authorList>
            <person name="Chatterjee S."/>
            <person name="Alampalli S.V."/>
            <person name="Nageshan R.K."/>
            <person name="Chettiar S.T."/>
            <person name="Joshi S."/>
            <person name="Tatu U.S."/>
        </authorList>
    </citation>
    <scope>NUCLEOTIDE SEQUENCE [LARGE SCALE GENOMIC DNA]</scope>
    <source>
        <strain evidence="2">6684</strain>
    </source>
</reference>
<dbReference type="VEuPathDB" id="FungiDB:QG37_03598"/>
<dbReference type="AlphaFoldDB" id="A0A0L0NZ77"/>
<proteinExistence type="predicted"/>
<dbReference type="Proteomes" id="UP000037122">
    <property type="component" value="Unassembled WGS sequence"/>
</dbReference>
<gene>
    <name evidence="1" type="ORF">QG37_03598</name>
</gene>
<protein>
    <submittedName>
        <fullName evidence="1">Uncharacterized protein</fullName>
    </submittedName>
</protein>
<dbReference type="EMBL" id="LGST01000023">
    <property type="protein sequence ID" value="KND99461.1"/>
    <property type="molecule type" value="Genomic_DNA"/>
</dbReference>
<sequence>MAAKREQMRQLVASTKTHRAAFQGQTITKGHPFEAPDIQSPMERDKLRSDQNLVVFLTCLVKKKV</sequence>
<organism evidence="1 2">
    <name type="scientific">Candidozyma auris</name>
    <name type="common">Yeast</name>
    <name type="synonym">Candida auris</name>
    <dbReference type="NCBI Taxonomy" id="498019"/>
    <lineage>
        <taxon>Eukaryota</taxon>
        <taxon>Fungi</taxon>
        <taxon>Dikarya</taxon>
        <taxon>Ascomycota</taxon>
        <taxon>Saccharomycotina</taxon>
        <taxon>Pichiomycetes</taxon>
        <taxon>Metschnikowiaceae</taxon>
        <taxon>Candidozyma</taxon>
    </lineage>
</organism>